<evidence type="ECO:0000256" key="2">
    <source>
        <dbReference type="PROSITE-ProRule" id="PRU00023"/>
    </source>
</evidence>
<dbReference type="PANTHER" id="PTHR24128">
    <property type="entry name" value="HOMEOBOX PROTEIN WARIAI"/>
    <property type="match status" value="1"/>
</dbReference>
<organism evidence="4 5">
    <name type="scientific">Glycine soja</name>
    <name type="common">Wild soybean</name>
    <dbReference type="NCBI Taxonomy" id="3848"/>
    <lineage>
        <taxon>Eukaryota</taxon>
        <taxon>Viridiplantae</taxon>
        <taxon>Streptophyta</taxon>
        <taxon>Embryophyta</taxon>
        <taxon>Tracheophyta</taxon>
        <taxon>Spermatophyta</taxon>
        <taxon>Magnoliopsida</taxon>
        <taxon>eudicotyledons</taxon>
        <taxon>Gunneridae</taxon>
        <taxon>Pentapetalae</taxon>
        <taxon>rosids</taxon>
        <taxon>fabids</taxon>
        <taxon>Fabales</taxon>
        <taxon>Fabaceae</taxon>
        <taxon>Papilionoideae</taxon>
        <taxon>50 kb inversion clade</taxon>
        <taxon>NPAAA clade</taxon>
        <taxon>indigoferoid/millettioid clade</taxon>
        <taxon>Phaseoleae</taxon>
        <taxon>Glycine</taxon>
        <taxon>Glycine subgen. Soja</taxon>
    </lineage>
</organism>
<accession>A0A445FHQ9</accession>
<feature type="domain" description="PGG" evidence="3">
    <location>
        <begin position="298"/>
        <end position="336"/>
    </location>
</feature>
<name>A0A445FHQ9_GLYSO</name>
<keyword evidence="2" id="KW-0040">ANK repeat</keyword>
<dbReference type="PANTHER" id="PTHR24128:SF106">
    <property type="entry name" value="ANKYRIN"/>
    <property type="match status" value="1"/>
</dbReference>
<dbReference type="Pfam" id="PF12796">
    <property type="entry name" value="Ank_2"/>
    <property type="match status" value="1"/>
</dbReference>
<dbReference type="InterPro" id="IPR002110">
    <property type="entry name" value="Ankyrin_rpt"/>
</dbReference>
<dbReference type="PROSITE" id="PS50088">
    <property type="entry name" value="ANK_REPEAT"/>
    <property type="match status" value="2"/>
</dbReference>
<keyword evidence="5" id="KW-1185">Reference proteome</keyword>
<dbReference type="Gene3D" id="1.25.40.20">
    <property type="entry name" value="Ankyrin repeat-containing domain"/>
    <property type="match status" value="1"/>
</dbReference>
<dbReference type="Pfam" id="PF13962">
    <property type="entry name" value="PGG"/>
    <property type="match status" value="1"/>
</dbReference>
<proteinExistence type="predicted"/>
<dbReference type="Proteomes" id="UP000289340">
    <property type="component" value="Chromosome 19"/>
</dbReference>
<sequence length="342" mass="38441">MSLFEPAMSNMHVKSTSLVTQRLQVLLSGVGHSCNGAFGRSKHDDAMRELYEASLNGCVSTLDTLIKKDPPILSRVSLYPFTETPLHIASLLGHLEFCQILLQNSPNLATELDSKGRCSLHLASAKGHTEIVKALLRTKPEMSLVRDKDAMLPFHFAAIRGRVGAIKELIEEKPNSIQEMIESDDGSVLHLCVRYNHLQALNLLVESLRGEHQFLSAKYKEDSTILLSAVKHRQIKVESPQKKFSNMLPREFLLFFGMIIKYLLSQSITSEQQGHGKWNRFEKFCRTYLLDQGNWIDKKTREQLMVAATVIATMTFQSMISPPGGVWQTDTHKSQDGCSCPN</sequence>
<dbReference type="SUPFAM" id="SSF48403">
    <property type="entry name" value="Ankyrin repeat"/>
    <property type="match status" value="1"/>
</dbReference>
<dbReference type="GO" id="GO:0005886">
    <property type="term" value="C:plasma membrane"/>
    <property type="evidence" value="ECO:0007669"/>
    <property type="project" value="UniProtKB-SubCell"/>
</dbReference>
<dbReference type="SMART" id="SM00248">
    <property type="entry name" value="ANK"/>
    <property type="match status" value="4"/>
</dbReference>
<feature type="repeat" description="ANK" evidence="2">
    <location>
        <begin position="115"/>
        <end position="147"/>
    </location>
</feature>
<comment type="caution">
    <text evidence="4">The sequence shown here is derived from an EMBL/GenBank/DDBJ whole genome shotgun (WGS) entry which is preliminary data.</text>
</comment>
<dbReference type="InterPro" id="IPR026961">
    <property type="entry name" value="PGG_dom"/>
</dbReference>
<evidence type="ECO:0000313" key="4">
    <source>
        <dbReference type="EMBL" id="RZB48379.1"/>
    </source>
</evidence>
<dbReference type="AlphaFoldDB" id="A0A445FHQ9"/>
<gene>
    <name evidence="4" type="ORF">D0Y65_051751</name>
</gene>
<dbReference type="InterPro" id="IPR036770">
    <property type="entry name" value="Ankyrin_rpt-contain_sf"/>
</dbReference>
<evidence type="ECO:0000259" key="3">
    <source>
        <dbReference type="Pfam" id="PF13962"/>
    </source>
</evidence>
<comment type="subcellular location">
    <subcellularLocation>
        <location evidence="1">Cell membrane</location>
        <topology evidence="1">Peripheral membrane protein</topology>
        <orientation evidence="1">Cytoplasmic side</orientation>
    </subcellularLocation>
</comment>
<dbReference type="PROSITE" id="PS50297">
    <property type="entry name" value="ANK_REP_REGION"/>
    <property type="match status" value="1"/>
</dbReference>
<feature type="repeat" description="ANK" evidence="2">
    <location>
        <begin position="81"/>
        <end position="113"/>
    </location>
</feature>
<protein>
    <submittedName>
        <fullName evidence="4">Ankyrin repeat-containing protein BDA1</fullName>
    </submittedName>
</protein>
<dbReference type="EMBL" id="QZWG01000019">
    <property type="protein sequence ID" value="RZB48379.1"/>
    <property type="molecule type" value="Genomic_DNA"/>
</dbReference>
<reference evidence="4 5" key="1">
    <citation type="submission" date="2018-09" db="EMBL/GenBank/DDBJ databases">
        <title>A high-quality reference genome of wild soybean provides a powerful tool to mine soybean genomes.</title>
        <authorList>
            <person name="Xie M."/>
            <person name="Chung C.Y.L."/>
            <person name="Li M.-W."/>
            <person name="Wong F.-L."/>
            <person name="Chan T.-F."/>
            <person name="Lam H.-M."/>
        </authorList>
    </citation>
    <scope>NUCLEOTIDE SEQUENCE [LARGE SCALE GENOMIC DNA]</scope>
    <source>
        <strain evidence="5">cv. W05</strain>
        <tissue evidence="4">Hypocotyl of etiolated seedlings</tissue>
    </source>
</reference>
<evidence type="ECO:0000313" key="5">
    <source>
        <dbReference type="Proteomes" id="UP000289340"/>
    </source>
</evidence>
<evidence type="ECO:0000256" key="1">
    <source>
        <dbReference type="ARBA" id="ARBA00004413"/>
    </source>
</evidence>